<organism evidence="3">
    <name type="scientific">Echinostoma caproni</name>
    <dbReference type="NCBI Taxonomy" id="27848"/>
    <lineage>
        <taxon>Eukaryota</taxon>
        <taxon>Metazoa</taxon>
        <taxon>Spiralia</taxon>
        <taxon>Lophotrochozoa</taxon>
        <taxon>Platyhelminthes</taxon>
        <taxon>Trematoda</taxon>
        <taxon>Digenea</taxon>
        <taxon>Plagiorchiida</taxon>
        <taxon>Echinostomata</taxon>
        <taxon>Echinostomatoidea</taxon>
        <taxon>Echinostomatidae</taxon>
        <taxon>Echinostoma</taxon>
    </lineage>
</organism>
<evidence type="ECO:0000313" key="3">
    <source>
        <dbReference type="WBParaSite" id="ECPE_0001341801-mRNA-1"/>
    </source>
</evidence>
<gene>
    <name evidence="1" type="ORF">ECPE_LOCUS13379</name>
</gene>
<dbReference type="WBParaSite" id="ECPE_0001341801-mRNA-1">
    <property type="protein sequence ID" value="ECPE_0001341801-mRNA-1"/>
    <property type="gene ID" value="ECPE_0001341801"/>
</dbReference>
<reference evidence="3" key="1">
    <citation type="submission" date="2016-06" db="UniProtKB">
        <authorList>
            <consortium name="WormBaseParasite"/>
        </authorList>
    </citation>
    <scope>IDENTIFICATION</scope>
</reference>
<protein>
    <submittedName>
        <fullName evidence="3">PH domain-containing protein</fullName>
    </submittedName>
</protein>
<sequence>MELPTIEQLNLQSSPAEIEEWAERLELWYSIRKDGAQNQSALSLTAGGCDFCSLLKNLAFPEAPSKLPYESLKSSLLNDQLPTAFQAHERVKFNLLIFAEHFSCREFIVQLNIQVPR</sequence>
<evidence type="ECO:0000313" key="2">
    <source>
        <dbReference type="Proteomes" id="UP000272942"/>
    </source>
</evidence>
<dbReference type="OrthoDB" id="10064127at2759"/>
<proteinExistence type="predicted"/>
<reference evidence="1 2" key="2">
    <citation type="submission" date="2018-11" db="EMBL/GenBank/DDBJ databases">
        <authorList>
            <consortium name="Pathogen Informatics"/>
        </authorList>
    </citation>
    <scope>NUCLEOTIDE SEQUENCE [LARGE SCALE GENOMIC DNA]</scope>
    <source>
        <strain evidence="1 2">Egypt</strain>
    </source>
</reference>
<evidence type="ECO:0000313" key="1">
    <source>
        <dbReference type="EMBL" id="VDP90651.1"/>
    </source>
</evidence>
<keyword evidence="2" id="KW-1185">Reference proteome</keyword>
<dbReference type="Proteomes" id="UP000272942">
    <property type="component" value="Unassembled WGS sequence"/>
</dbReference>
<accession>A0A183B2E4</accession>
<dbReference type="EMBL" id="UZAN01054956">
    <property type="protein sequence ID" value="VDP90651.1"/>
    <property type="molecule type" value="Genomic_DNA"/>
</dbReference>
<name>A0A183B2E4_9TREM</name>
<dbReference type="AlphaFoldDB" id="A0A183B2E4"/>